<dbReference type="EMBL" id="SOJN01000010">
    <property type="protein sequence ID" value="TET47721.1"/>
    <property type="molecule type" value="Genomic_DNA"/>
</dbReference>
<dbReference type="SMART" id="SM00852">
    <property type="entry name" value="MoCF_biosynth"/>
    <property type="match status" value="1"/>
</dbReference>
<dbReference type="AlphaFoldDB" id="A0A523UZB9"/>
<comment type="caution">
    <text evidence="4">The sequence shown here is derived from an EMBL/GenBank/DDBJ whole genome shotgun (WGS) entry which is preliminary data.</text>
</comment>
<feature type="domain" description="MoaB/Mog" evidence="3">
    <location>
        <begin position="4"/>
        <end position="148"/>
    </location>
</feature>
<dbReference type="Proteomes" id="UP000315525">
    <property type="component" value="Unassembled WGS sequence"/>
</dbReference>
<proteinExistence type="predicted"/>
<comment type="pathway">
    <text evidence="1">Cofactor biosynthesis; molybdopterin biosynthesis.</text>
</comment>
<sequence>MKVAILTVSDKGSRGEREDLSGAAINEWVERMRGEVVKHEVVPDEPKSIIEKLKDYCDVLGVDLVFTTGGTGFSPRDNTPEATAAVIEKLAPGVSEAIRAEGLKNTPMAMLSRAIAGIRRCTLIVNLPGSRRGVVESLVAIEPVIEHAVEILKGEGGECAPE</sequence>
<keyword evidence="2" id="KW-0501">Molybdenum cofactor biosynthesis</keyword>
<evidence type="ECO:0000313" key="5">
    <source>
        <dbReference type="Proteomes" id="UP000315525"/>
    </source>
</evidence>
<reference evidence="4 5" key="1">
    <citation type="submission" date="2019-03" db="EMBL/GenBank/DDBJ databases">
        <title>Metabolic potential of uncultured bacteria and archaea associated with petroleum seepage in deep-sea sediments.</title>
        <authorList>
            <person name="Dong X."/>
            <person name="Hubert C."/>
        </authorList>
    </citation>
    <scope>NUCLEOTIDE SEQUENCE [LARGE SCALE GENOMIC DNA]</scope>
    <source>
        <strain evidence="4">E44_bin18</strain>
    </source>
</reference>
<accession>A0A523UZB9</accession>
<protein>
    <submittedName>
        <fullName evidence="4">MogA/MoaB family molybdenum cofactor biosynthesis protein</fullName>
    </submittedName>
</protein>
<organism evidence="4 5">
    <name type="scientific">candidate division TA06 bacterium</name>
    <dbReference type="NCBI Taxonomy" id="2250710"/>
    <lineage>
        <taxon>Bacteria</taxon>
        <taxon>Bacteria division TA06</taxon>
    </lineage>
</organism>
<evidence type="ECO:0000256" key="1">
    <source>
        <dbReference type="ARBA" id="ARBA00005046"/>
    </source>
</evidence>
<dbReference type="InterPro" id="IPR001453">
    <property type="entry name" value="MoaB/Mog_dom"/>
</dbReference>
<dbReference type="Pfam" id="PF00994">
    <property type="entry name" value="MoCF_biosynth"/>
    <property type="match status" value="1"/>
</dbReference>
<dbReference type="InterPro" id="IPR036425">
    <property type="entry name" value="MoaB/Mog-like_dom_sf"/>
</dbReference>
<dbReference type="Gene3D" id="3.40.980.10">
    <property type="entry name" value="MoaB/Mog-like domain"/>
    <property type="match status" value="1"/>
</dbReference>
<gene>
    <name evidence="4" type="ORF">E3J62_00550</name>
</gene>
<dbReference type="NCBIfam" id="TIGR00177">
    <property type="entry name" value="molyb_syn"/>
    <property type="match status" value="1"/>
</dbReference>
<evidence type="ECO:0000259" key="3">
    <source>
        <dbReference type="SMART" id="SM00852"/>
    </source>
</evidence>
<dbReference type="InterPro" id="IPR051920">
    <property type="entry name" value="MPT_Adenylyltrnsfr/MoaC-Rel"/>
</dbReference>
<dbReference type="PANTHER" id="PTHR43764:SF1">
    <property type="entry name" value="MOLYBDOPTERIN MOLYBDOTRANSFERASE"/>
    <property type="match status" value="1"/>
</dbReference>
<evidence type="ECO:0000313" key="4">
    <source>
        <dbReference type="EMBL" id="TET47721.1"/>
    </source>
</evidence>
<dbReference type="PANTHER" id="PTHR43764">
    <property type="entry name" value="MOLYBDENUM COFACTOR BIOSYNTHESIS"/>
    <property type="match status" value="1"/>
</dbReference>
<dbReference type="GO" id="GO:0006777">
    <property type="term" value="P:Mo-molybdopterin cofactor biosynthetic process"/>
    <property type="evidence" value="ECO:0007669"/>
    <property type="project" value="UniProtKB-KW"/>
</dbReference>
<dbReference type="CDD" id="cd00886">
    <property type="entry name" value="MogA_MoaB"/>
    <property type="match status" value="1"/>
</dbReference>
<dbReference type="SUPFAM" id="SSF53218">
    <property type="entry name" value="Molybdenum cofactor biosynthesis proteins"/>
    <property type="match status" value="1"/>
</dbReference>
<evidence type="ECO:0000256" key="2">
    <source>
        <dbReference type="ARBA" id="ARBA00023150"/>
    </source>
</evidence>
<name>A0A523UZB9_UNCT6</name>